<dbReference type="EMBL" id="SORX01000018">
    <property type="protein sequence ID" value="TFD97118.1"/>
    <property type="molecule type" value="Genomic_DNA"/>
</dbReference>
<dbReference type="Pfam" id="PF12638">
    <property type="entry name" value="Staygreen"/>
    <property type="match status" value="1"/>
</dbReference>
<dbReference type="Proteomes" id="UP000297776">
    <property type="component" value="Unassembled WGS sequence"/>
</dbReference>
<dbReference type="InterPro" id="IPR024438">
    <property type="entry name" value="Staygreen"/>
</dbReference>
<evidence type="ECO:0000259" key="2">
    <source>
        <dbReference type="Pfam" id="PF12638"/>
    </source>
</evidence>
<organism evidence="3 4">
    <name type="scientific">Jeotgalibacillus salarius</name>
    <dbReference type="NCBI Taxonomy" id="546023"/>
    <lineage>
        <taxon>Bacteria</taxon>
        <taxon>Bacillati</taxon>
        <taxon>Bacillota</taxon>
        <taxon>Bacilli</taxon>
        <taxon>Bacillales</taxon>
        <taxon>Caryophanaceae</taxon>
        <taxon>Jeotgalibacillus</taxon>
    </lineage>
</organism>
<dbReference type="PANTHER" id="PTHR31750:SF4">
    <property type="entry name" value="LP06106P"/>
    <property type="match status" value="1"/>
</dbReference>
<keyword evidence="1" id="KW-0809">Transit peptide</keyword>
<dbReference type="AlphaFoldDB" id="A0A4Y8L4U6"/>
<accession>A0A4Y8L4U6</accession>
<comment type="caution">
    <text evidence="3">The sequence shown here is derived from an EMBL/GenBank/DDBJ whole genome shotgun (WGS) entry which is preliminary data.</text>
</comment>
<proteinExistence type="predicted"/>
<gene>
    <name evidence="3" type="ORF">E2626_16630</name>
</gene>
<keyword evidence="4" id="KW-1185">Reference proteome</keyword>
<dbReference type="OrthoDB" id="1684395at2"/>
<evidence type="ECO:0000313" key="4">
    <source>
        <dbReference type="Proteomes" id="UP000297776"/>
    </source>
</evidence>
<protein>
    <recommendedName>
        <fullName evidence="2">Staygreen protein domain-containing protein</fullName>
    </recommendedName>
</protein>
<feature type="domain" description="Staygreen protein" evidence="2">
    <location>
        <begin position="16"/>
        <end position="157"/>
    </location>
</feature>
<evidence type="ECO:0000256" key="1">
    <source>
        <dbReference type="ARBA" id="ARBA00022946"/>
    </source>
</evidence>
<dbReference type="RefSeq" id="WP_134383251.1">
    <property type="nucleotide sequence ID" value="NZ_SORX01000018.1"/>
</dbReference>
<reference evidence="3 4" key="1">
    <citation type="submission" date="2019-03" db="EMBL/GenBank/DDBJ databases">
        <authorList>
            <person name="Yang Y."/>
        </authorList>
    </citation>
    <scope>NUCLEOTIDE SEQUENCE [LARGE SCALE GENOMIC DNA]</scope>
    <source>
        <strain evidence="3 4">ASL-1</strain>
    </source>
</reference>
<dbReference type="PANTHER" id="PTHR31750">
    <property type="entry name" value="PROTEIN STAY-GREEN 1, CHLOROPLASTIC-RELATED"/>
    <property type="match status" value="1"/>
</dbReference>
<name>A0A4Y8L4U6_9BACL</name>
<sequence length="161" mass="18410">MSRKCSTFQEGDLSKKLNPEKLTVEFSTGVTITEPVIGRKYTLTHSDITADLFLTIGLQFAFEKITSMRDEVLAEWKMANGFPFLYVYVYVDGAFDPAVTAVRDAIFRRELPLALEAIRYGDRKFFAAHPALDSAPIWIHFDSTNPMYNKFENWGTPGYYK</sequence>
<evidence type="ECO:0000313" key="3">
    <source>
        <dbReference type="EMBL" id="TFD97118.1"/>
    </source>
</evidence>